<dbReference type="AlphaFoldDB" id="A0AAN7ACR3"/>
<dbReference type="GO" id="GO:0005634">
    <property type="term" value="C:nucleus"/>
    <property type="evidence" value="ECO:0007669"/>
    <property type="project" value="UniProtKB-SubCell"/>
</dbReference>
<dbReference type="GO" id="GO:0000785">
    <property type="term" value="C:chromatin"/>
    <property type="evidence" value="ECO:0007669"/>
    <property type="project" value="TreeGrafter"/>
</dbReference>
<organism evidence="8 9">
    <name type="scientific">Podospora australis</name>
    <dbReference type="NCBI Taxonomy" id="1536484"/>
    <lineage>
        <taxon>Eukaryota</taxon>
        <taxon>Fungi</taxon>
        <taxon>Dikarya</taxon>
        <taxon>Ascomycota</taxon>
        <taxon>Pezizomycotina</taxon>
        <taxon>Sordariomycetes</taxon>
        <taxon>Sordariomycetidae</taxon>
        <taxon>Sordariales</taxon>
        <taxon>Podosporaceae</taxon>
        <taxon>Podospora</taxon>
    </lineage>
</organism>
<dbReference type="Gene3D" id="3.30.160.60">
    <property type="entry name" value="Classic Zinc Finger"/>
    <property type="match status" value="1"/>
</dbReference>
<reference evidence="8" key="2">
    <citation type="submission" date="2023-05" db="EMBL/GenBank/DDBJ databases">
        <authorList>
            <consortium name="Lawrence Berkeley National Laboratory"/>
            <person name="Steindorff A."/>
            <person name="Hensen N."/>
            <person name="Bonometti L."/>
            <person name="Westerberg I."/>
            <person name="Brannstrom I.O."/>
            <person name="Guillou S."/>
            <person name="Cros-Aarteil S."/>
            <person name="Calhoun S."/>
            <person name="Haridas S."/>
            <person name="Kuo A."/>
            <person name="Mondo S."/>
            <person name="Pangilinan J."/>
            <person name="Riley R."/>
            <person name="Labutti K."/>
            <person name="Andreopoulos B."/>
            <person name="Lipzen A."/>
            <person name="Chen C."/>
            <person name="Yanf M."/>
            <person name="Daum C."/>
            <person name="Ng V."/>
            <person name="Clum A."/>
            <person name="Ohm R."/>
            <person name="Martin F."/>
            <person name="Silar P."/>
            <person name="Natvig D."/>
            <person name="Lalanne C."/>
            <person name="Gautier V."/>
            <person name="Ament-Velasquez S.L."/>
            <person name="Kruys A."/>
            <person name="Hutchinson M.I."/>
            <person name="Powell A.J."/>
            <person name="Barry K."/>
            <person name="Miller A.N."/>
            <person name="Grigoriev I.V."/>
            <person name="Debuchy R."/>
            <person name="Gladieux P."/>
            <person name="Thoren M.H."/>
            <person name="Johannesson H."/>
        </authorList>
    </citation>
    <scope>NUCLEOTIDE SEQUENCE</scope>
    <source>
        <strain evidence="8">PSN309</strain>
    </source>
</reference>
<evidence type="ECO:0000256" key="5">
    <source>
        <dbReference type="ARBA" id="ARBA00022833"/>
    </source>
</evidence>
<evidence type="ECO:0000313" key="9">
    <source>
        <dbReference type="Proteomes" id="UP001302126"/>
    </source>
</evidence>
<evidence type="ECO:0000256" key="1">
    <source>
        <dbReference type="ARBA" id="ARBA00004123"/>
    </source>
</evidence>
<accession>A0AAN7ACR3</accession>
<evidence type="ECO:0000256" key="3">
    <source>
        <dbReference type="ARBA" id="ARBA00022737"/>
    </source>
</evidence>
<evidence type="ECO:0000256" key="2">
    <source>
        <dbReference type="ARBA" id="ARBA00022723"/>
    </source>
</evidence>
<dbReference type="InterPro" id="IPR036236">
    <property type="entry name" value="Znf_C2H2_sf"/>
</dbReference>
<keyword evidence="3" id="KW-0677">Repeat</keyword>
<dbReference type="Pfam" id="PF00096">
    <property type="entry name" value="zf-C2H2"/>
    <property type="match status" value="1"/>
</dbReference>
<keyword evidence="2" id="KW-0479">Metal-binding</keyword>
<evidence type="ECO:0000313" key="8">
    <source>
        <dbReference type="EMBL" id="KAK4182408.1"/>
    </source>
</evidence>
<dbReference type="Proteomes" id="UP001302126">
    <property type="component" value="Unassembled WGS sequence"/>
</dbReference>
<dbReference type="GO" id="GO:0000981">
    <property type="term" value="F:DNA-binding transcription factor activity, RNA polymerase II-specific"/>
    <property type="evidence" value="ECO:0007669"/>
    <property type="project" value="InterPro"/>
</dbReference>
<keyword evidence="5" id="KW-0862">Zinc</keyword>
<dbReference type="GO" id="GO:0008270">
    <property type="term" value="F:zinc ion binding"/>
    <property type="evidence" value="ECO:0007669"/>
    <property type="project" value="UniProtKB-KW"/>
</dbReference>
<keyword evidence="4" id="KW-0863">Zinc-finger</keyword>
<keyword evidence="6" id="KW-0539">Nucleus</keyword>
<keyword evidence="9" id="KW-1185">Reference proteome</keyword>
<name>A0AAN7ACR3_9PEZI</name>
<gene>
    <name evidence="8" type="ORF">QBC35DRAFT_510021</name>
</gene>
<dbReference type="SUPFAM" id="SSF57667">
    <property type="entry name" value="beta-beta-alpha zinc fingers"/>
    <property type="match status" value="1"/>
</dbReference>
<dbReference type="PANTHER" id="PTHR40626">
    <property type="entry name" value="MIP31509P"/>
    <property type="match status" value="1"/>
</dbReference>
<protein>
    <recommendedName>
        <fullName evidence="7">C2H2-type domain-containing protein</fullName>
    </recommendedName>
</protein>
<sequence>MFLEQKRGVPVHVCDICKPPKTFTRAEHLRRHQLSHTKPLYECTSPGCDKAFHRPDVTTVGKDESYCSAMD</sequence>
<dbReference type="InterPro" id="IPR013087">
    <property type="entry name" value="Znf_C2H2_type"/>
</dbReference>
<dbReference type="PANTHER" id="PTHR40626:SF30">
    <property type="entry name" value="FINGER DOMAIN PROTEIN, PUTATIVE (AFU_ORTHOLOGUE AFUA_4G13600)-RELATED"/>
    <property type="match status" value="1"/>
</dbReference>
<feature type="domain" description="C2H2-type" evidence="7">
    <location>
        <begin position="12"/>
        <end position="36"/>
    </location>
</feature>
<evidence type="ECO:0000256" key="6">
    <source>
        <dbReference type="ARBA" id="ARBA00023242"/>
    </source>
</evidence>
<reference evidence="8" key="1">
    <citation type="journal article" date="2023" name="Mol. Phylogenet. Evol.">
        <title>Genome-scale phylogeny and comparative genomics of the fungal order Sordariales.</title>
        <authorList>
            <person name="Hensen N."/>
            <person name="Bonometti L."/>
            <person name="Westerberg I."/>
            <person name="Brannstrom I.O."/>
            <person name="Guillou S."/>
            <person name="Cros-Aarteil S."/>
            <person name="Calhoun S."/>
            <person name="Haridas S."/>
            <person name="Kuo A."/>
            <person name="Mondo S."/>
            <person name="Pangilinan J."/>
            <person name="Riley R."/>
            <person name="LaButti K."/>
            <person name="Andreopoulos B."/>
            <person name="Lipzen A."/>
            <person name="Chen C."/>
            <person name="Yan M."/>
            <person name="Daum C."/>
            <person name="Ng V."/>
            <person name="Clum A."/>
            <person name="Steindorff A."/>
            <person name="Ohm R.A."/>
            <person name="Martin F."/>
            <person name="Silar P."/>
            <person name="Natvig D.O."/>
            <person name="Lalanne C."/>
            <person name="Gautier V."/>
            <person name="Ament-Velasquez S.L."/>
            <person name="Kruys A."/>
            <person name="Hutchinson M.I."/>
            <person name="Powell A.J."/>
            <person name="Barry K."/>
            <person name="Miller A.N."/>
            <person name="Grigoriev I.V."/>
            <person name="Debuchy R."/>
            <person name="Gladieux P."/>
            <person name="Hiltunen Thoren M."/>
            <person name="Johannesson H."/>
        </authorList>
    </citation>
    <scope>NUCLEOTIDE SEQUENCE</scope>
    <source>
        <strain evidence="8">PSN309</strain>
    </source>
</reference>
<dbReference type="GO" id="GO:0000978">
    <property type="term" value="F:RNA polymerase II cis-regulatory region sequence-specific DNA binding"/>
    <property type="evidence" value="ECO:0007669"/>
    <property type="project" value="InterPro"/>
</dbReference>
<dbReference type="EMBL" id="MU864664">
    <property type="protein sequence ID" value="KAK4182408.1"/>
    <property type="molecule type" value="Genomic_DNA"/>
</dbReference>
<dbReference type="InterPro" id="IPR051059">
    <property type="entry name" value="VerF-like"/>
</dbReference>
<evidence type="ECO:0000259" key="7">
    <source>
        <dbReference type="Pfam" id="PF00096"/>
    </source>
</evidence>
<comment type="caution">
    <text evidence="8">The sequence shown here is derived from an EMBL/GenBank/DDBJ whole genome shotgun (WGS) entry which is preliminary data.</text>
</comment>
<proteinExistence type="predicted"/>
<evidence type="ECO:0000256" key="4">
    <source>
        <dbReference type="ARBA" id="ARBA00022771"/>
    </source>
</evidence>
<comment type="subcellular location">
    <subcellularLocation>
        <location evidence="1">Nucleus</location>
    </subcellularLocation>
</comment>